<protein>
    <submittedName>
        <fullName evidence="1">Uncharacterized protein</fullName>
    </submittedName>
</protein>
<organism evidence="1">
    <name type="scientific">marine sediment metagenome</name>
    <dbReference type="NCBI Taxonomy" id="412755"/>
    <lineage>
        <taxon>unclassified sequences</taxon>
        <taxon>metagenomes</taxon>
        <taxon>ecological metagenomes</taxon>
    </lineage>
</organism>
<gene>
    <name evidence="1" type="ORF">LCGC14_1363600</name>
</gene>
<proteinExistence type="predicted"/>
<sequence length="258" mass="30017">MLMYLKLQMVKYKIIIKEKIMSYLTYEEYKDFYLQYGRKVDYITKDVHFLSEKQLKVAYDEYKKIEKSKIKSSDCQNCISTAISCAIPLRTIQIKCSECINKKMIGDNKEMKQNCDSGKMPKINKIGIGQLDANEVYVDVDDELTITQRAIEKVGKSLTNFIIEKNKNYGNSALEPLKIFSKHITSVDDINECKEFDAIVINENNRRRSLNLMLTRLDDKLSRIKNAKELRKNDVSDILGYLILVCVNLGWDFDELID</sequence>
<reference evidence="1" key="1">
    <citation type="journal article" date="2015" name="Nature">
        <title>Complex archaea that bridge the gap between prokaryotes and eukaryotes.</title>
        <authorList>
            <person name="Spang A."/>
            <person name="Saw J.H."/>
            <person name="Jorgensen S.L."/>
            <person name="Zaremba-Niedzwiedzka K."/>
            <person name="Martijn J."/>
            <person name="Lind A.E."/>
            <person name="van Eijk R."/>
            <person name="Schleper C."/>
            <person name="Guy L."/>
            <person name="Ettema T.J."/>
        </authorList>
    </citation>
    <scope>NUCLEOTIDE SEQUENCE</scope>
</reference>
<dbReference type="EMBL" id="LAZR01008547">
    <property type="protein sequence ID" value="KKM78075.1"/>
    <property type="molecule type" value="Genomic_DNA"/>
</dbReference>
<evidence type="ECO:0000313" key="1">
    <source>
        <dbReference type="EMBL" id="KKM78075.1"/>
    </source>
</evidence>
<accession>A0A0F9MMI8</accession>
<comment type="caution">
    <text evidence="1">The sequence shown here is derived from an EMBL/GenBank/DDBJ whole genome shotgun (WGS) entry which is preliminary data.</text>
</comment>
<dbReference type="AlphaFoldDB" id="A0A0F9MMI8"/>
<name>A0A0F9MMI8_9ZZZZ</name>